<dbReference type="FunFam" id="1.10.630.10:FF:000126">
    <property type="entry name" value="Predicted protein"/>
    <property type="match status" value="1"/>
</dbReference>
<evidence type="ECO:0000256" key="8">
    <source>
        <dbReference type="PIRSR" id="PIRSR602401-1"/>
    </source>
</evidence>
<dbReference type="PANTHER" id="PTHR47944">
    <property type="entry name" value="CYTOCHROME P450 98A9"/>
    <property type="match status" value="1"/>
</dbReference>
<dbReference type="SUPFAM" id="SSF48264">
    <property type="entry name" value="Cytochrome P450"/>
    <property type="match status" value="1"/>
</dbReference>
<dbReference type="CDD" id="cd20618">
    <property type="entry name" value="CYP71_clan"/>
    <property type="match status" value="1"/>
</dbReference>
<organism evidence="10">
    <name type="scientific">Picea sitchensis</name>
    <name type="common">Sitka spruce</name>
    <name type="synonym">Pinus sitchensis</name>
    <dbReference type="NCBI Taxonomy" id="3332"/>
    <lineage>
        <taxon>Eukaryota</taxon>
        <taxon>Viridiplantae</taxon>
        <taxon>Streptophyta</taxon>
        <taxon>Embryophyta</taxon>
        <taxon>Tracheophyta</taxon>
        <taxon>Spermatophyta</taxon>
        <taxon>Pinopsida</taxon>
        <taxon>Pinidae</taxon>
        <taxon>Conifers I</taxon>
        <taxon>Pinales</taxon>
        <taxon>Pinaceae</taxon>
        <taxon>Picea</taxon>
    </lineage>
</organism>
<evidence type="ECO:0000313" key="10">
    <source>
        <dbReference type="EMBL" id="ABK23613.1"/>
    </source>
</evidence>
<dbReference type="InterPro" id="IPR017972">
    <property type="entry name" value="Cyt_P450_CS"/>
</dbReference>
<keyword evidence="5 9" id="KW-0560">Oxidoreductase</keyword>
<dbReference type="PRINTS" id="PR00385">
    <property type="entry name" value="P450"/>
</dbReference>
<feature type="binding site" description="axial binding residue" evidence="8">
    <location>
        <position position="291"/>
    </location>
    <ligand>
        <name>heme</name>
        <dbReference type="ChEBI" id="CHEBI:30413"/>
    </ligand>
    <ligandPart>
        <name>Fe</name>
        <dbReference type="ChEBI" id="CHEBI:18248"/>
    </ligandPart>
</feature>
<evidence type="ECO:0000256" key="5">
    <source>
        <dbReference type="ARBA" id="ARBA00023002"/>
    </source>
</evidence>
<dbReference type="InterPro" id="IPR002401">
    <property type="entry name" value="Cyt_P450_E_grp-I"/>
</dbReference>
<keyword evidence="7 9" id="KW-0503">Monooxygenase</keyword>
<accession>A9NSK2</accession>
<dbReference type="PRINTS" id="PR00463">
    <property type="entry name" value="EP450I"/>
</dbReference>
<evidence type="ECO:0008006" key="11">
    <source>
        <dbReference type="Google" id="ProtNLM"/>
    </source>
</evidence>
<dbReference type="GO" id="GO:0020037">
    <property type="term" value="F:heme binding"/>
    <property type="evidence" value="ECO:0007669"/>
    <property type="project" value="InterPro"/>
</dbReference>
<dbReference type="GO" id="GO:0016705">
    <property type="term" value="F:oxidoreductase activity, acting on paired donors, with incorporation or reduction of molecular oxygen"/>
    <property type="evidence" value="ECO:0007669"/>
    <property type="project" value="InterPro"/>
</dbReference>
<dbReference type="Pfam" id="PF00067">
    <property type="entry name" value="p450"/>
    <property type="match status" value="1"/>
</dbReference>
<evidence type="ECO:0000256" key="4">
    <source>
        <dbReference type="ARBA" id="ARBA00022723"/>
    </source>
</evidence>
<proteinExistence type="evidence at transcript level"/>
<dbReference type="EMBL" id="EF084292">
    <property type="protein sequence ID" value="ABK23613.1"/>
    <property type="molecule type" value="mRNA"/>
</dbReference>
<evidence type="ECO:0000256" key="3">
    <source>
        <dbReference type="ARBA" id="ARBA00022617"/>
    </source>
</evidence>
<dbReference type="AlphaFoldDB" id="A9NSK2"/>
<dbReference type="PANTHER" id="PTHR47944:SF4">
    <property type="entry name" value="OS09G0441700 PROTEIN"/>
    <property type="match status" value="1"/>
</dbReference>
<name>A9NSK2_PICSI</name>
<comment type="cofactor">
    <cofactor evidence="1 8">
        <name>heme</name>
        <dbReference type="ChEBI" id="CHEBI:30413"/>
    </cofactor>
</comment>
<protein>
    <recommendedName>
        <fullName evidence="11">Cytochrome P450</fullName>
    </recommendedName>
</protein>
<sequence length="361" mass="41607">MLGSVFETCQRGLPVEIREETFSVSNNIISRMVLGRRYFDKEEGNKNKIRLEELKEMFEELFVLNGVFNIEDFIPWLGWLDLQGYVGRMKKLSERLDVFLEEVVEEHDRRRKGVENYVAKDMMDVLLKQADDPQLNLSRIKVKAFTLDIIAGGTETSATLVEWGLSELLKKPEMLERATKELDRVVGRERWVEEKDMGGLEYVQWIVKETMRLHPVAPLLVPHLSTQRCRIAGYDIPANTRVFVNVWSIGRDDQSWENPNEFRPERFKGSTVDVMGRDYELLPFGSGRRMCPGHSLGHKVVEIALANLIHGFQWKLPDGQSPKDLHMGEIFGLSASRSYPLVAMARPRLPSHLYNFNSSQP</sequence>
<evidence type="ECO:0000256" key="7">
    <source>
        <dbReference type="ARBA" id="ARBA00023033"/>
    </source>
</evidence>
<comment type="similarity">
    <text evidence="2 9">Belongs to the cytochrome P450 family.</text>
</comment>
<dbReference type="PROSITE" id="PS00086">
    <property type="entry name" value="CYTOCHROME_P450"/>
    <property type="match status" value="1"/>
</dbReference>
<dbReference type="Gene3D" id="1.10.630.10">
    <property type="entry name" value="Cytochrome P450"/>
    <property type="match status" value="1"/>
</dbReference>
<evidence type="ECO:0000256" key="2">
    <source>
        <dbReference type="ARBA" id="ARBA00010617"/>
    </source>
</evidence>
<evidence type="ECO:0000256" key="1">
    <source>
        <dbReference type="ARBA" id="ARBA00001971"/>
    </source>
</evidence>
<evidence type="ECO:0000256" key="6">
    <source>
        <dbReference type="ARBA" id="ARBA00023004"/>
    </source>
</evidence>
<dbReference type="InterPro" id="IPR036396">
    <property type="entry name" value="Cyt_P450_sf"/>
</dbReference>
<dbReference type="GO" id="GO:0044550">
    <property type="term" value="P:secondary metabolite biosynthetic process"/>
    <property type="evidence" value="ECO:0007669"/>
    <property type="project" value="UniProtKB-ARBA"/>
</dbReference>
<keyword evidence="3 8" id="KW-0349">Heme</keyword>
<keyword evidence="6 8" id="KW-0408">Iron</keyword>
<dbReference type="InterPro" id="IPR001128">
    <property type="entry name" value="Cyt_P450"/>
</dbReference>
<evidence type="ECO:0000256" key="9">
    <source>
        <dbReference type="RuleBase" id="RU000461"/>
    </source>
</evidence>
<keyword evidence="4 8" id="KW-0479">Metal-binding</keyword>
<dbReference type="GO" id="GO:0004497">
    <property type="term" value="F:monooxygenase activity"/>
    <property type="evidence" value="ECO:0007669"/>
    <property type="project" value="UniProtKB-KW"/>
</dbReference>
<reference evidence="10" key="1">
    <citation type="journal article" date="2008" name="BMC Genomics">
        <title>A conifer genomics resource of 200,000 spruce (Picea spp.) ESTs and 6,464 high-quality, sequence-finished full-length cDNAs for Sitka spruce (Picea sitchensis).</title>
        <authorList>
            <person name="Ralph S.G."/>
            <person name="Chun H.J."/>
            <person name="Kolosova N."/>
            <person name="Cooper D."/>
            <person name="Oddy C."/>
            <person name="Ritland C.E."/>
            <person name="Kirkpatrick R."/>
            <person name="Moore R."/>
            <person name="Barber S."/>
            <person name="Holt R.A."/>
            <person name="Jones S.J."/>
            <person name="Marra M.A."/>
            <person name="Douglas C.J."/>
            <person name="Ritland K."/>
            <person name="Bohlmann J."/>
        </authorList>
    </citation>
    <scope>NUCLEOTIDE SEQUENCE</scope>
    <source>
        <tissue evidence="10">Bark</tissue>
    </source>
</reference>
<dbReference type="GO" id="GO:0005506">
    <property type="term" value="F:iron ion binding"/>
    <property type="evidence" value="ECO:0007669"/>
    <property type="project" value="InterPro"/>
</dbReference>